<dbReference type="PROSITE" id="PS50405">
    <property type="entry name" value="GST_CTER"/>
    <property type="match status" value="1"/>
</dbReference>
<dbReference type="CDD" id="cd03057">
    <property type="entry name" value="GST_N_Beta"/>
    <property type="match status" value="1"/>
</dbReference>
<protein>
    <submittedName>
        <fullName evidence="3">Glutathione transferase GstA</fullName>
        <ecNumber evidence="3">2.5.1.18</ecNumber>
    </submittedName>
</protein>
<dbReference type="Pfam" id="PF00043">
    <property type="entry name" value="GST_C"/>
    <property type="match status" value="1"/>
</dbReference>
<dbReference type="NCBIfam" id="NF007831">
    <property type="entry name" value="PRK10542.1"/>
    <property type="match status" value="1"/>
</dbReference>
<dbReference type="PANTHER" id="PTHR44051">
    <property type="entry name" value="GLUTATHIONE S-TRANSFERASE-RELATED"/>
    <property type="match status" value="1"/>
</dbReference>
<dbReference type="SFLD" id="SFLDG01150">
    <property type="entry name" value="Main.1:_Beta-like"/>
    <property type="match status" value="1"/>
</dbReference>
<dbReference type="Gene3D" id="1.20.1050.10">
    <property type="match status" value="1"/>
</dbReference>
<keyword evidence="4" id="KW-1185">Reference proteome</keyword>
<gene>
    <name evidence="3" type="primary">gstA</name>
    <name evidence="3" type="ORF">H4F90_08855</name>
</gene>
<dbReference type="RefSeq" id="WP_182663647.1">
    <property type="nucleotide sequence ID" value="NZ_JACIVI010000002.1"/>
</dbReference>
<feature type="domain" description="GST C-terminal" evidence="2">
    <location>
        <begin position="87"/>
        <end position="207"/>
    </location>
</feature>
<evidence type="ECO:0000313" key="3">
    <source>
        <dbReference type="EMBL" id="MBB1162088.1"/>
    </source>
</evidence>
<dbReference type="InterPro" id="IPR004046">
    <property type="entry name" value="GST_C"/>
</dbReference>
<organism evidence="3 4">
    <name type="scientific">Aquariibacter albus</name>
    <dbReference type="NCBI Taxonomy" id="2759899"/>
    <lineage>
        <taxon>Bacteria</taxon>
        <taxon>Pseudomonadati</taxon>
        <taxon>Pseudomonadota</taxon>
        <taxon>Betaproteobacteria</taxon>
        <taxon>Burkholderiales</taxon>
        <taxon>Sphaerotilaceae</taxon>
        <taxon>Aquariibacter</taxon>
    </lineage>
</organism>
<dbReference type="SUPFAM" id="SSF47616">
    <property type="entry name" value="GST C-terminal domain-like"/>
    <property type="match status" value="1"/>
</dbReference>
<dbReference type="GO" id="GO:0004364">
    <property type="term" value="F:glutathione transferase activity"/>
    <property type="evidence" value="ECO:0007669"/>
    <property type="project" value="UniProtKB-EC"/>
</dbReference>
<dbReference type="InterPro" id="IPR036282">
    <property type="entry name" value="Glutathione-S-Trfase_C_sf"/>
</dbReference>
<dbReference type="SFLD" id="SFLDG00358">
    <property type="entry name" value="Main_(cytGST)"/>
    <property type="match status" value="1"/>
</dbReference>
<dbReference type="InterPro" id="IPR040079">
    <property type="entry name" value="Glutathione_S-Trfase"/>
</dbReference>
<evidence type="ECO:0000259" key="1">
    <source>
        <dbReference type="PROSITE" id="PS50404"/>
    </source>
</evidence>
<dbReference type="InterPro" id="IPR004045">
    <property type="entry name" value="Glutathione_S-Trfase_N"/>
</dbReference>
<dbReference type="EMBL" id="JACIVI010000002">
    <property type="protein sequence ID" value="MBB1162088.1"/>
    <property type="molecule type" value="Genomic_DNA"/>
</dbReference>
<dbReference type="Pfam" id="PF13409">
    <property type="entry name" value="GST_N_2"/>
    <property type="match status" value="1"/>
</dbReference>
<comment type="caution">
    <text evidence="3">The sequence shown here is derived from an EMBL/GenBank/DDBJ whole genome shotgun (WGS) entry which is preliminary data.</text>
</comment>
<evidence type="ECO:0000259" key="2">
    <source>
        <dbReference type="PROSITE" id="PS50405"/>
    </source>
</evidence>
<dbReference type="PANTHER" id="PTHR44051:SF8">
    <property type="entry name" value="GLUTATHIONE S-TRANSFERASE GSTA"/>
    <property type="match status" value="1"/>
</dbReference>
<dbReference type="CDD" id="cd03188">
    <property type="entry name" value="GST_C_Beta"/>
    <property type="match status" value="1"/>
</dbReference>
<proteinExistence type="predicted"/>
<evidence type="ECO:0000313" key="4">
    <source>
        <dbReference type="Proteomes" id="UP000586093"/>
    </source>
</evidence>
<sequence>MKLYYAPGACSLAPHLIGLELGLALELIYASPRSKKLKDGSDFLAINPKGQVPVLERDDGERITEVAVILQVLADLSPAGTLLAPPGTLARLRALEWLNFTATELHKSYGPLFKPGVDPATQAFARAQLAGKLAWVDAEIARRDAAGQPWLLPQGFTVADAYLYNVLSWNPMAGVDDQPFPALRAYVARVQDRPAVRAARRAEGLKD</sequence>
<name>A0A839HR65_9BURK</name>
<dbReference type="InterPro" id="IPR036249">
    <property type="entry name" value="Thioredoxin-like_sf"/>
</dbReference>
<dbReference type="EC" id="2.5.1.18" evidence="3"/>
<keyword evidence="3" id="KW-0808">Transferase</keyword>
<feature type="domain" description="GST N-terminal" evidence="1">
    <location>
        <begin position="1"/>
        <end position="81"/>
    </location>
</feature>
<dbReference type="Gene3D" id="3.40.30.10">
    <property type="entry name" value="Glutaredoxin"/>
    <property type="match status" value="1"/>
</dbReference>
<dbReference type="InterPro" id="IPR010987">
    <property type="entry name" value="Glutathione-S-Trfase_C-like"/>
</dbReference>
<reference evidence="3 4" key="1">
    <citation type="submission" date="2020-08" db="EMBL/GenBank/DDBJ databases">
        <title>Aquariorum lacteus gen. nov., sp. nov., a new member of the family Comamonadaceae, isolated from freshwater aquarium.</title>
        <authorList>
            <person name="Chun S.-J."/>
        </authorList>
    </citation>
    <scope>NUCLEOTIDE SEQUENCE [LARGE SCALE GENOMIC DNA]</scope>
    <source>
        <strain evidence="3 4">SJAQ100</strain>
    </source>
</reference>
<accession>A0A839HR65</accession>
<dbReference type="SUPFAM" id="SSF52833">
    <property type="entry name" value="Thioredoxin-like"/>
    <property type="match status" value="1"/>
</dbReference>
<dbReference type="Proteomes" id="UP000586093">
    <property type="component" value="Unassembled WGS sequence"/>
</dbReference>
<dbReference type="SFLD" id="SFLDS00019">
    <property type="entry name" value="Glutathione_Transferase_(cytos"/>
    <property type="match status" value="1"/>
</dbReference>
<dbReference type="PROSITE" id="PS50404">
    <property type="entry name" value="GST_NTER"/>
    <property type="match status" value="1"/>
</dbReference>
<dbReference type="AlphaFoldDB" id="A0A839HR65"/>